<keyword evidence="7" id="KW-1185">Reference proteome</keyword>
<evidence type="ECO:0000256" key="3">
    <source>
        <dbReference type="ARBA" id="ARBA00022525"/>
    </source>
</evidence>
<reference evidence="6" key="1">
    <citation type="submission" date="2021-01" db="EMBL/GenBank/DDBJ databases">
        <title>Phytophthora aleatoria, a newly-described species from Pinus radiata is distinct from Phytophthora cactorum isolates based on comparative genomics.</title>
        <authorList>
            <person name="Mcdougal R."/>
            <person name="Panda P."/>
            <person name="Williams N."/>
            <person name="Studholme D.J."/>
        </authorList>
    </citation>
    <scope>NUCLEOTIDE SEQUENCE</scope>
    <source>
        <strain evidence="6">NZFS 4037</strain>
    </source>
</reference>
<keyword evidence="3 5" id="KW-0964">Secreted</keyword>
<gene>
    <name evidence="6" type="ORF">JG688_00015268</name>
</gene>
<comment type="caution">
    <text evidence="6">The sequence shown here is derived from an EMBL/GenBank/DDBJ whole genome shotgun (WGS) entry which is preliminary data.</text>
</comment>
<proteinExistence type="inferred from homology"/>
<comment type="subcellular location">
    <subcellularLocation>
        <location evidence="1 5">Secreted</location>
    </subcellularLocation>
</comment>
<accession>A0A8J5I669</accession>
<dbReference type="EMBL" id="JAENGY010001619">
    <property type="protein sequence ID" value="KAG6948046.1"/>
    <property type="molecule type" value="Genomic_DNA"/>
</dbReference>
<comment type="domain">
    <text evidence="5">The RxLR-dEER motif acts to carry the protein into the host cell cytoplasm through binding to cell surface phosphatidylinositol-3-phosphate.</text>
</comment>
<dbReference type="AlphaFoldDB" id="A0A8J5I669"/>
<evidence type="ECO:0000313" key="7">
    <source>
        <dbReference type="Proteomes" id="UP000709295"/>
    </source>
</evidence>
<protein>
    <recommendedName>
        <fullName evidence="5">RxLR effector protein</fullName>
    </recommendedName>
</protein>
<dbReference type="Proteomes" id="UP000709295">
    <property type="component" value="Unassembled WGS sequence"/>
</dbReference>
<evidence type="ECO:0000256" key="1">
    <source>
        <dbReference type="ARBA" id="ARBA00004613"/>
    </source>
</evidence>
<feature type="signal peptide" evidence="5">
    <location>
        <begin position="1"/>
        <end position="20"/>
    </location>
</feature>
<evidence type="ECO:0000256" key="2">
    <source>
        <dbReference type="ARBA" id="ARBA00010400"/>
    </source>
</evidence>
<feature type="chain" id="PRO_5044965880" description="RxLR effector protein" evidence="5">
    <location>
        <begin position="21"/>
        <end position="280"/>
    </location>
</feature>
<name>A0A8J5I669_9STRA</name>
<dbReference type="InterPro" id="IPR031825">
    <property type="entry name" value="RXLR"/>
</dbReference>
<comment type="function">
    <text evidence="5">Effector that suppresses plant defense responses during pathogen infection.</text>
</comment>
<dbReference type="Pfam" id="PF16810">
    <property type="entry name" value="RXLR"/>
    <property type="match status" value="1"/>
</dbReference>
<comment type="similarity">
    <text evidence="2 5">Belongs to the RxLR effector family.</text>
</comment>
<sequence>MRLLYMLVVMLAVVALSVDASLANTESKKTNPNVRLNRVLTDGLSDMRPKRSLRAEKVIEEGNENEERGTVSNLLAKVGRLVKRKKKIDPKVIAKADAKVLARIDSKAIANAVPAIPKDLETVRGMPKESETLMTKLNGFVKEKRSLDAVFTSQVMKKWNNGGLFSAEGLPMYVRYSEMTTKRGGQDTYGVNLLVTKVGQEKLVKAVNVGLASGDDLAIATADRVRAGLLNKWWKEGRDAIEVARFLKGGGVVVPSVNKDVVKLYRADQNLLHNRAERKS</sequence>
<keyword evidence="4 5" id="KW-0732">Signal</keyword>
<evidence type="ECO:0000313" key="6">
    <source>
        <dbReference type="EMBL" id="KAG6948046.1"/>
    </source>
</evidence>
<evidence type="ECO:0000256" key="5">
    <source>
        <dbReference type="RuleBase" id="RU367124"/>
    </source>
</evidence>
<organism evidence="6 7">
    <name type="scientific">Phytophthora aleatoria</name>
    <dbReference type="NCBI Taxonomy" id="2496075"/>
    <lineage>
        <taxon>Eukaryota</taxon>
        <taxon>Sar</taxon>
        <taxon>Stramenopiles</taxon>
        <taxon>Oomycota</taxon>
        <taxon>Peronosporomycetes</taxon>
        <taxon>Peronosporales</taxon>
        <taxon>Peronosporaceae</taxon>
        <taxon>Phytophthora</taxon>
    </lineage>
</organism>
<evidence type="ECO:0000256" key="4">
    <source>
        <dbReference type="ARBA" id="ARBA00022729"/>
    </source>
</evidence>